<organism evidence="1 2">
    <name type="scientific">Rubricella aquisinus</name>
    <dbReference type="NCBI Taxonomy" id="2028108"/>
    <lineage>
        <taxon>Bacteria</taxon>
        <taxon>Pseudomonadati</taxon>
        <taxon>Pseudomonadota</taxon>
        <taxon>Alphaproteobacteria</taxon>
        <taxon>Rhodobacterales</taxon>
        <taxon>Paracoccaceae</taxon>
        <taxon>Rubricella</taxon>
    </lineage>
</organism>
<sequence>MPVRVLPHDPSWADAFAIEAASLIRALAPLPLVLHHIGSTAIAGIHAKPIIDLLGEVPSLAQLDARAETMTRLGYEVMGSYGIDGRRYFRKSDAVGRRSHHLHMFEARSPHVARHLAFRDYLRAHADIARAYSDLKRRITEAGGASWDDYMDAKDPFVARIEPQALAWYNAQRR</sequence>
<dbReference type="PANTHER" id="PTHR34822">
    <property type="entry name" value="GRPB DOMAIN PROTEIN (AFU_ORTHOLOGUE AFUA_1G01530)"/>
    <property type="match status" value="1"/>
</dbReference>
<dbReference type="SUPFAM" id="SSF81301">
    <property type="entry name" value="Nucleotidyltransferase"/>
    <property type="match status" value="1"/>
</dbReference>
<dbReference type="EMBL" id="JACIJS010000007">
    <property type="protein sequence ID" value="MBB5516429.1"/>
    <property type="molecule type" value="Genomic_DNA"/>
</dbReference>
<dbReference type="InterPro" id="IPR043519">
    <property type="entry name" value="NT_sf"/>
</dbReference>
<comment type="caution">
    <text evidence="1">The sequence shown here is derived from an EMBL/GenBank/DDBJ whole genome shotgun (WGS) entry which is preliminary data.</text>
</comment>
<dbReference type="InterPro" id="IPR007344">
    <property type="entry name" value="GrpB/CoaE"/>
</dbReference>
<dbReference type="Proteomes" id="UP000553766">
    <property type="component" value="Unassembled WGS sequence"/>
</dbReference>
<dbReference type="AlphaFoldDB" id="A0A840WN01"/>
<evidence type="ECO:0000313" key="1">
    <source>
        <dbReference type="EMBL" id="MBB5516429.1"/>
    </source>
</evidence>
<dbReference type="Pfam" id="PF04229">
    <property type="entry name" value="GrpB"/>
    <property type="match status" value="1"/>
</dbReference>
<accession>A0A840WN01</accession>
<evidence type="ECO:0000313" key="2">
    <source>
        <dbReference type="Proteomes" id="UP000553766"/>
    </source>
</evidence>
<gene>
    <name evidence="1" type="ORF">FHS89_002460</name>
</gene>
<name>A0A840WN01_9RHOB</name>
<dbReference type="RefSeq" id="WP_221229428.1">
    <property type="nucleotide sequence ID" value="NZ_JACIJS010000007.1"/>
</dbReference>
<keyword evidence="1" id="KW-0808">Transferase</keyword>
<protein>
    <submittedName>
        <fullName evidence="1">GrpB-like predicted nucleotidyltransferase (UPF0157 family)</fullName>
    </submittedName>
</protein>
<dbReference type="PANTHER" id="PTHR34822:SF1">
    <property type="entry name" value="GRPB FAMILY PROTEIN"/>
    <property type="match status" value="1"/>
</dbReference>
<keyword evidence="2" id="KW-1185">Reference proteome</keyword>
<reference evidence="1 2" key="1">
    <citation type="submission" date="2020-08" db="EMBL/GenBank/DDBJ databases">
        <title>Genomic Encyclopedia of Type Strains, Phase IV (KMG-IV): sequencing the most valuable type-strain genomes for metagenomic binning, comparative biology and taxonomic classification.</title>
        <authorList>
            <person name="Goeker M."/>
        </authorList>
    </citation>
    <scope>NUCLEOTIDE SEQUENCE [LARGE SCALE GENOMIC DNA]</scope>
    <source>
        <strain evidence="1 2">DSM 103377</strain>
    </source>
</reference>
<proteinExistence type="predicted"/>
<dbReference type="GO" id="GO:0016740">
    <property type="term" value="F:transferase activity"/>
    <property type="evidence" value="ECO:0007669"/>
    <property type="project" value="UniProtKB-KW"/>
</dbReference>
<dbReference type="Gene3D" id="3.30.460.10">
    <property type="entry name" value="Beta Polymerase, domain 2"/>
    <property type="match status" value="1"/>
</dbReference>